<proteinExistence type="predicted"/>
<accession>A0ABD1I2W7</accession>
<dbReference type="AlphaFoldDB" id="A0ABD1I2W7"/>
<feature type="compositionally biased region" description="Basic residues" evidence="1">
    <location>
        <begin position="111"/>
        <end position="127"/>
    </location>
</feature>
<dbReference type="Pfam" id="PF09425">
    <property type="entry name" value="Jas_motif"/>
    <property type="match status" value="1"/>
</dbReference>
<dbReference type="Proteomes" id="UP001567538">
    <property type="component" value="Unassembled WGS sequence"/>
</dbReference>
<keyword evidence="3" id="KW-1185">Reference proteome</keyword>
<organism evidence="2 3">
    <name type="scientific">Salvia divinorum</name>
    <name type="common">Maria pastora</name>
    <name type="synonym">Diviner's sage</name>
    <dbReference type="NCBI Taxonomy" id="28513"/>
    <lineage>
        <taxon>Eukaryota</taxon>
        <taxon>Viridiplantae</taxon>
        <taxon>Streptophyta</taxon>
        <taxon>Embryophyta</taxon>
        <taxon>Tracheophyta</taxon>
        <taxon>Spermatophyta</taxon>
        <taxon>Magnoliopsida</taxon>
        <taxon>eudicotyledons</taxon>
        <taxon>Gunneridae</taxon>
        <taxon>Pentapetalae</taxon>
        <taxon>asterids</taxon>
        <taxon>lamiids</taxon>
        <taxon>Lamiales</taxon>
        <taxon>Lamiaceae</taxon>
        <taxon>Nepetoideae</taxon>
        <taxon>Mentheae</taxon>
        <taxon>Salviinae</taxon>
        <taxon>Salvia</taxon>
        <taxon>Salvia subgen. Calosphace</taxon>
    </lineage>
</organism>
<evidence type="ECO:0000313" key="3">
    <source>
        <dbReference type="Proteomes" id="UP001567538"/>
    </source>
</evidence>
<feature type="region of interest" description="Disordered" evidence="1">
    <location>
        <begin position="94"/>
        <end position="139"/>
    </location>
</feature>
<protein>
    <submittedName>
        <fullName evidence="2">Protein TIFY 6B-like</fullName>
    </submittedName>
</protein>
<feature type="compositionally biased region" description="Low complexity" evidence="1">
    <location>
        <begin position="8"/>
        <end position="24"/>
    </location>
</feature>
<evidence type="ECO:0000313" key="2">
    <source>
        <dbReference type="EMBL" id="KAL1563086.1"/>
    </source>
</evidence>
<evidence type="ECO:0000256" key="1">
    <source>
        <dbReference type="SAM" id="MobiDB-lite"/>
    </source>
</evidence>
<feature type="compositionally biased region" description="Low complexity" evidence="1">
    <location>
        <begin position="94"/>
        <end position="107"/>
    </location>
</feature>
<comment type="caution">
    <text evidence="2">The sequence shown here is derived from an EMBL/GenBank/DDBJ whole genome shotgun (WGS) entry which is preliminary data.</text>
</comment>
<feature type="region of interest" description="Disordered" evidence="1">
    <location>
        <begin position="1"/>
        <end position="24"/>
    </location>
</feature>
<dbReference type="EMBL" id="JBEAFC010000003">
    <property type="protein sequence ID" value="KAL1563086.1"/>
    <property type="molecule type" value="Genomic_DNA"/>
</dbReference>
<dbReference type="InterPro" id="IPR018467">
    <property type="entry name" value="CCT_CS"/>
</dbReference>
<name>A0ABD1I2W7_SALDI</name>
<gene>
    <name evidence="2" type="ORF">AAHA92_05590</name>
</gene>
<reference evidence="2 3" key="1">
    <citation type="submission" date="2024-06" db="EMBL/GenBank/DDBJ databases">
        <title>A chromosome level genome sequence of Diviner's sage (Salvia divinorum).</title>
        <authorList>
            <person name="Ford S.A."/>
            <person name="Ro D.-K."/>
            <person name="Ness R.W."/>
            <person name="Phillips M.A."/>
        </authorList>
    </citation>
    <scope>NUCLEOTIDE SEQUENCE [LARGE SCALE GENOMIC DNA]</scope>
    <source>
        <strain evidence="2">SAF-2024a</strain>
        <tissue evidence="2">Leaf</tissue>
    </source>
</reference>
<sequence length="139" mass="14291">MLLAGNGPPMASSSPAPAAPAQASAPRPSILESYVVNHPYGVTSHLLSPAANAPISVSQSHSWAGAISDMNASKQGSVLASSNIVEPLRAVSSPASSSAAFSNSSSSVPQFRRKTSARFLEKRKKRVISTAPHGDKESP</sequence>